<evidence type="ECO:0000313" key="1">
    <source>
        <dbReference type="EMBL" id="OQP51068.1"/>
    </source>
</evidence>
<proteinExistence type="predicted"/>
<dbReference type="EMBL" id="LVXG01000012">
    <property type="protein sequence ID" value="OQP51068.1"/>
    <property type="molecule type" value="Genomic_DNA"/>
</dbReference>
<dbReference type="InterPro" id="IPR032774">
    <property type="entry name" value="WG_beta_rep"/>
</dbReference>
<dbReference type="PANTHER" id="PTHR37841:SF1">
    <property type="entry name" value="DUF3298 DOMAIN-CONTAINING PROTEIN"/>
    <property type="match status" value="1"/>
</dbReference>
<dbReference type="PANTHER" id="PTHR37841">
    <property type="entry name" value="GLR2918 PROTEIN"/>
    <property type="match status" value="1"/>
</dbReference>
<protein>
    <recommendedName>
        <fullName evidence="3">WG repeat-containing protein</fullName>
    </recommendedName>
</protein>
<comment type="caution">
    <text evidence="1">The sequence shown here is derived from an EMBL/GenBank/DDBJ whole genome shotgun (WGS) entry which is preliminary data.</text>
</comment>
<dbReference type="STRING" id="354355.SAMN05660816_00046"/>
<dbReference type="AlphaFoldDB" id="A0A1V9EY87"/>
<keyword evidence="2" id="KW-1185">Reference proteome</keyword>
<organism evidence="1 2">
    <name type="scientific">Niastella yeongjuensis</name>
    <dbReference type="NCBI Taxonomy" id="354355"/>
    <lineage>
        <taxon>Bacteria</taxon>
        <taxon>Pseudomonadati</taxon>
        <taxon>Bacteroidota</taxon>
        <taxon>Chitinophagia</taxon>
        <taxon>Chitinophagales</taxon>
        <taxon>Chitinophagaceae</taxon>
        <taxon>Niastella</taxon>
    </lineage>
</organism>
<reference evidence="2" key="1">
    <citation type="submission" date="2016-04" db="EMBL/GenBank/DDBJ databases">
        <authorList>
            <person name="Chen L."/>
            <person name="Zhuang W."/>
            <person name="Wang G."/>
        </authorList>
    </citation>
    <scope>NUCLEOTIDE SEQUENCE [LARGE SCALE GENOMIC DNA]</scope>
    <source>
        <strain evidence="2">17621</strain>
    </source>
</reference>
<name>A0A1V9EY87_9BACT</name>
<gene>
    <name evidence="1" type="ORF">A4H97_04440</name>
</gene>
<evidence type="ECO:0008006" key="3">
    <source>
        <dbReference type="Google" id="ProtNLM"/>
    </source>
</evidence>
<evidence type="ECO:0000313" key="2">
    <source>
        <dbReference type="Proteomes" id="UP000192610"/>
    </source>
</evidence>
<dbReference type="Pfam" id="PF14903">
    <property type="entry name" value="WG_beta_rep"/>
    <property type="match status" value="5"/>
</dbReference>
<dbReference type="Proteomes" id="UP000192610">
    <property type="component" value="Unassembled WGS sequence"/>
</dbReference>
<accession>A0A1V9EY87</accession>
<sequence>MVKAQEEGKAVIAPASNVFVTADGEQYTPTREFPEKNIIIAEKGSGSDKLYAVLEYSSKKKITEFIFERLEGLVLKDTLAFVKLKGKWGIINIKGQFVIPCRYDHIYPQTIEGKLYYFVQNEGRSGVINLSNEIVFPLEYEYFSKPGKSATLIQVAKNGKFGVMDFVTRKMAIPMIYDRMNVLNPDLVLVKKGTMSTILKLNGEKVFSNWYSELDVRYLKIVIVTLNGKKGLIDLTEKKIIPLEYDVLAEIPSMYFELSFIAGKSGKYGIIDEAGKLVLPLQYNMISKTNTDFLIATKNNKTGLLTKRGLVALPFEYEEINENGYYFKLKKDKKVGIADLTARIIIPFEYEYLKPFTYERSYRHSALIGKKNGKIGVVNFEGKPRIDFIYDSLIGFEKGTFLSELHDSYIDNIIAIKRGKYGVIDLYGREVLPFDYEEMQYVNKELVIARKNNKYGIVTIYNKDNIVLPFEYKSITFIDDVISAYKDTPEKYRVSGNRIVKESN</sequence>